<dbReference type="PANTHER" id="PTHR33571:SF12">
    <property type="entry name" value="BSL3053 PROTEIN"/>
    <property type="match status" value="1"/>
</dbReference>
<name>A0A9D9NK95_9BACT</name>
<keyword evidence="4" id="KW-0479">Metal-binding</keyword>
<keyword evidence="5" id="KW-0547">Nucleotide-binding</keyword>
<sequence>MKLIELNLQQIIELCRKYKVKTLSVFGSILTDKFNDDSDVDLLVNFNSEDIEDYVSNYFGLKESLSELFGRKVDLIEEKGLRNKYFIKHINRTKQIVYG</sequence>
<evidence type="ECO:0000256" key="2">
    <source>
        <dbReference type="ARBA" id="ARBA00022679"/>
    </source>
</evidence>
<reference evidence="9" key="2">
    <citation type="journal article" date="2021" name="PeerJ">
        <title>Extensive microbial diversity within the chicken gut microbiome revealed by metagenomics and culture.</title>
        <authorList>
            <person name="Gilroy R."/>
            <person name="Ravi A."/>
            <person name="Getino M."/>
            <person name="Pursley I."/>
            <person name="Horton D.L."/>
            <person name="Alikhan N.F."/>
            <person name="Baker D."/>
            <person name="Gharbi K."/>
            <person name="Hall N."/>
            <person name="Watson M."/>
            <person name="Adriaenssens E.M."/>
            <person name="Foster-Nyarko E."/>
            <person name="Jarju S."/>
            <person name="Secka A."/>
            <person name="Antonio M."/>
            <person name="Oren A."/>
            <person name="Chaudhuri R.R."/>
            <person name="La Ragione R."/>
            <person name="Hildebrand F."/>
            <person name="Pallen M.J."/>
        </authorList>
    </citation>
    <scope>NUCLEOTIDE SEQUENCE</scope>
    <source>
        <strain evidence="9">6919</strain>
    </source>
</reference>
<comment type="caution">
    <text evidence="9">The sequence shown here is derived from an EMBL/GenBank/DDBJ whole genome shotgun (WGS) entry which is preliminary data.</text>
</comment>
<organism evidence="9 10">
    <name type="scientific">Candidatus Limisoma faecipullorum</name>
    <dbReference type="NCBI Taxonomy" id="2840854"/>
    <lineage>
        <taxon>Bacteria</taxon>
        <taxon>Pseudomonadati</taxon>
        <taxon>Bacteroidota</taxon>
        <taxon>Bacteroidia</taxon>
        <taxon>Bacteroidales</taxon>
        <taxon>Candidatus Limisoma</taxon>
    </lineage>
</organism>
<dbReference type="GO" id="GO:0016779">
    <property type="term" value="F:nucleotidyltransferase activity"/>
    <property type="evidence" value="ECO:0007669"/>
    <property type="project" value="UniProtKB-KW"/>
</dbReference>
<dbReference type="PANTHER" id="PTHR33571">
    <property type="entry name" value="SSL8005 PROTEIN"/>
    <property type="match status" value="1"/>
</dbReference>
<evidence type="ECO:0000256" key="5">
    <source>
        <dbReference type="ARBA" id="ARBA00022741"/>
    </source>
</evidence>
<gene>
    <name evidence="9" type="ORF">IAB88_04375</name>
</gene>
<proteinExistence type="predicted"/>
<keyword evidence="7" id="KW-0460">Magnesium</keyword>
<keyword evidence="3" id="KW-0548">Nucleotidyltransferase</keyword>
<dbReference type="SUPFAM" id="SSF81301">
    <property type="entry name" value="Nucleotidyltransferase"/>
    <property type="match status" value="1"/>
</dbReference>
<dbReference type="InterPro" id="IPR041633">
    <property type="entry name" value="Polbeta"/>
</dbReference>
<evidence type="ECO:0000256" key="3">
    <source>
        <dbReference type="ARBA" id="ARBA00022695"/>
    </source>
</evidence>
<accession>A0A9D9NK95</accession>
<evidence type="ECO:0000256" key="6">
    <source>
        <dbReference type="ARBA" id="ARBA00022840"/>
    </source>
</evidence>
<dbReference type="InterPro" id="IPR043519">
    <property type="entry name" value="NT_sf"/>
</dbReference>
<evidence type="ECO:0000259" key="8">
    <source>
        <dbReference type="Pfam" id="PF18765"/>
    </source>
</evidence>
<comment type="cofactor">
    <cofactor evidence="1">
        <name>Mg(2+)</name>
        <dbReference type="ChEBI" id="CHEBI:18420"/>
    </cofactor>
</comment>
<evidence type="ECO:0000313" key="10">
    <source>
        <dbReference type="Proteomes" id="UP000823598"/>
    </source>
</evidence>
<dbReference type="AlphaFoldDB" id="A0A9D9NK95"/>
<protein>
    <submittedName>
        <fullName evidence="9">Nucleotidyltransferase domain-containing protein</fullName>
    </submittedName>
</protein>
<evidence type="ECO:0000313" key="9">
    <source>
        <dbReference type="EMBL" id="MBO8476208.1"/>
    </source>
</evidence>
<dbReference type="GO" id="GO:0046872">
    <property type="term" value="F:metal ion binding"/>
    <property type="evidence" value="ECO:0007669"/>
    <property type="project" value="UniProtKB-KW"/>
</dbReference>
<dbReference type="GO" id="GO:0005524">
    <property type="term" value="F:ATP binding"/>
    <property type="evidence" value="ECO:0007669"/>
    <property type="project" value="UniProtKB-KW"/>
</dbReference>
<dbReference type="InterPro" id="IPR052038">
    <property type="entry name" value="Type-VII_TA_antitoxin"/>
</dbReference>
<dbReference type="EMBL" id="JADIMC010000052">
    <property type="protein sequence ID" value="MBO8476208.1"/>
    <property type="molecule type" value="Genomic_DNA"/>
</dbReference>
<evidence type="ECO:0000256" key="4">
    <source>
        <dbReference type="ARBA" id="ARBA00022723"/>
    </source>
</evidence>
<keyword evidence="2" id="KW-0808">Transferase</keyword>
<evidence type="ECO:0000256" key="7">
    <source>
        <dbReference type="ARBA" id="ARBA00022842"/>
    </source>
</evidence>
<keyword evidence="6" id="KW-0067">ATP-binding</keyword>
<dbReference type="Pfam" id="PF18765">
    <property type="entry name" value="Polbeta"/>
    <property type="match status" value="1"/>
</dbReference>
<reference evidence="9" key="1">
    <citation type="submission" date="2020-10" db="EMBL/GenBank/DDBJ databases">
        <authorList>
            <person name="Gilroy R."/>
        </authorList>
    </citation>
    <scope>NUCLEOTIDE SEQUENCE</scope>
    <source>
        <strain evidence="9">6919</strain>
    </source>
</reference>
<dbReference type="CDD" id="cd05403">
    <property type="entry name" value="NT_KNTase_like"/>
    <property type="match status" value="1"/>
</dbReference>
<dbReference type="Proteomes" id="UP000823598">
    <property type="component" value="Unassembled WGS sequence"/>
</dbReference>
<evidence type="ECO:0000256" key="1">
    <source>
        <dbReference type="ARBA" id="ARBA00001946"/>
    </source>
</evidence>
<dbReference type="Gene3D" id="3.30.460.10">
    <property type="entry name" value="Beta Polymerase, domain 2"/>
    <property type="match status" value="1"/>
</dbReference>
<feature type="domain" description="Polymerase beta nucleotidyltransferase" evidence="8">
    <location>
        <begin position="9"/>
        <end position="98"/>
    </location>
</feature>